<dbReference type="EMBL" id="UOFH01000236">
    <property type="protein sequence ID" value="VAW63080.1"/>
    <property type="molecule type" value="Genomic_DNA"/>
</dbReference>
<dbReference type="InterPro" id="IPR009061">
    <property type="entry name" value="DNA-bd_dom_put_sf"/>
</dbReference>
<evidence type="ECO:0000313" key="5">
    <source>
        <dbReference type="EMBL" id="VAW63080.1"/>
    </source>
</evidence>
<keyword evidence="1" id="KW-0805">Transcription regulation</keyword>
<evidence type="ECO:0000256" key="2">
    <source>
        <dbReference type="ARBA" id="ARBA00023125"/>
    </source>
</evidence>
<dbReference type="PANTHER" id="PTHR30204:SF94">
    <property type="entry name" value="HEAVY METAL-DEPENDENT TRANSCRIPTIONAL REGULATOR HI_0293-RELATED"/>
    <property type="match status" value="1"/>
</dbReference>
<dbReference type="Pfam" id="PF13411">
    <property type="entry name" value="MerR_1"/>
    <property type="match status" value="1"/>
</dbReference>
<proteinExistence type="predicted"/>
<feature type="domain" description="HTH merR-type" evidence="4">
    <location>
        <begin position="1"/>
        <end position="70"/>
    </location>
</feature>
<evidence type="ECO:0000256" key="3">
    <source>
        <dbReference type="ARBA" id="ARBA00023163"/>
    </source>
</evidence>
<dbReference type="SUPFAM" id="SSF46955">
    <property type="entry name" value="Putative DNA-binding domain"/>
    <property type="match status" value="1"/>
</dbReference>
<organism evidence="5">
    <name type="scientific">hydrothermal vent metagenome</name>
    <dbReference type="NCBI Taxonomy" id="652676"/>
    <lineage>
        <taxon>unclassified sequences</taxon>
        <taxon>metagenomes</taxon>
        <taxon>ecological metagenomes</taxon>
    </lineage>
</organism>
<dbReference type="SMART" id="SM00422">
    <property type="entry name" value="HTH_MERR"/>
    <property type="match status" value="1"/>
</dbReference>
<reference evidence="5" key="1">
    <citation type="submission" date="2018-06" db="EMBL/GenBank/DDBJ databases">
        <authorList>
            <person name="Zhirakovskaya E."/>
        </authorList>
    </citation>
    <scope>NUCLEOTIDE SEQUENCE</scope>
</reference>
<dbReference type="Gene3D" id="1.10.1660.10">
    <property type="match status" value="1"/>
</dbReference>
<dbReference type="InterPro" id="IPR000551">
    <property type="entry name" value="MerR-type_HTH_dom"/>
</dbReference>
<dbReference type="GO" id="GO:0003700">
    <property type="term" value="F:DNA-binding transcription factor activity"/>
    <property type="evidence" value="ECO:0007669"/>
    <property type="project" value="InterPro"/>
</dbReference>
<keyword evidence="2" id="KW-0238">DNA-binding</keyword>
<protein>
    <submittedName>
        <fullName evidence="5">Transcriptional regulator, MerR family</fullName>
    </submittedName>
</protein>
<accession>A0A3B0XEQ0</accession>
<sequence>MYKIGEVTKLTNLSADTLRYYEKFGLIKNIARNKSGIRLYNDKNISNLKFIKRAQYMNFSLDEIKNLLSMREDPQHAKTSVRQLTADKLNKIEEQLSELSTLRNEFILLLNLCRSSEDGCPIIDSIGTDENDVSD</sequence>
<keyword evidence="3" id="KW-0804">Transcription</keyword>
<evidence type="ECO:0000256" key="1">
    <source>
        <dbReference type="ARBA" id="ARBA00023015"/>
    </source>
</evidence>
<name>A0A3B0XEQ0_9ZZZZ</name>
<dbReference type="InterPro" id="IPR047057">
    <property type="entry name" value="MerR_fam"/>
</dbReference>
<dbReference type="PROSITE" id="PS50937">
    <property type="entry name" value="HTH_MERR_2"/>
    <property type="match status" value="1"/>
</dbReference>
<evidence type="ECO:0000259" key="4">
    <source>
        <dbReference type="PROSITE" id="PS50937"/>
    </source>
</evidence>
<gene>
    <name evidence="5" type="ORF">MNBD_GAMMA08-419</name>
</gene>
<dbReference type="GO" id="GO:0003677">
    <property type="term" value="F:DNA binding"/>
    <property type="evidence" value="ECO:0007669"/>
    <property type="project" value="UniProtKB-KW"/>
</dbReference>
<dbReference type="AlphaFoldDB" id="A0A3B0XEQ0"/>
<dbReference type="PRINTS" id="PR00040">
    <property type="entry name" value="HTHMERR"/>
</dbReference>
<dbReference type="CDD" id="cd04770">
    <property type="entry name" value="HTH_HMRTR"/>
    <property type="match status" value="1"/>
</dbReference>
<dbReference type="PANTHER" id="PTHR30204">
    <property type="entry name" value="REDOX-CYCLING DRUG-SENSING TRANSCRIPTIONAL ACTIVATOR SOXR"/>
    <property type="match status" value="1"/>
</dbReference>